<proteinExistence type="predicted"/>
<gene>
    <name evidence="1" type="ORF">LCGC14_1144240</name>
</gene>
<dbReference type="EMBL" id="LAZR01005456">
    <property type="protein sequence ID" value="KKM99807.1"/>
    <property type="molecule type" value="Genomic_DNA"/>
</dbReference>
<name>A0A0F9Q356_9ZZZZ</name>
<comment type="caution">
    <text evidence="1">The sequence shown here is derived from an EMBL/GenBank/DDBJ whole genome shotgun (WGS) entry which is preliminary data.</text>
</comment>
<organism evidence="1">
    <name type="scientific">marine sediment metagenome</name>
    <dbReference type="NCBI Taxonomy" id="412755"/>
    <lineage>
        <taxon>unclassified sequences</taxon>
        <taxon>metagenomes</taxon>
        <taxon>ecological metagenomes</taxon>
    </lineage>
</organism>
<protein>
    <submittedName>
        <fullName evidence="1">Uncharacterized protein</fullName>
    </submittedName>
</protein>
<reference evidence="1" key="1">
    <citation type="journal article" date="2015" name="Nature">
        <title>Complex archaea that bridge the gap between prokaryotes and eukaryotes.</title>
        <authorList>
            <person name="Spang A."/>
            <person name="Saw J.H."/>
            <person name="Jorgensen S.L."/>
            <person name="Zaremba-Niedzwiedzka K."/>
            <person name="Martijn J."/>
            <person name="Lind A.E."/>
            <person name="van Eijk R."/>
            <person name="Schleper C."/>
            <person name="Guy L."/>
            <person name="Ettema T.J."/>
        </authorList>
    </citation>
    <scope>NUCLEOTIDE SEQUENCE</scope>
</reference>
<dbReference type="AlphaFoldDB" id="A0A0F9Q356"/>
<sequence>MIKRFLHSLFGHTGIPYLLNGEYFCGKCKGRIK</sequence>
<evidence type="ECO:0000313" key="1">
    <source>
        <dbReference type="EMBL" id="KKM99807.1"/>
    </source>
</evidence>
<accession>A0A0F9Q356</accession>